<organism evidence="3 4">
    <name type="scientific">Vigna angularis var. angularis</name>
    <dbReference type="NCBI Taxonomy" id="157739"/>
    <lineage>
        <taxon>Eukaryota</taxon>
        <taxon>Viridiplantae</taxon>
        <taxon>Streptophyta</taxon>
        <taxon>Embryophyta</taxon>
        <taxon>Tracheophyta</taxon>
        <taxon>Spermatophyta</taxon>
        <taxon>Magnoliopsida</taxon>
        <taxon>eudicotyledons</taxon>
        <taxon>Gunneridae</taxon>
        <taxon>Pentapetalae</taxon>
        <taxon>rosids</taxon>
        <taxon>fabids</taxon>
        <taxon>Fabales</taxon>
        <taxon>Fabaceae</taxon>
        <taxon>Papilionoideae</taxon>
        <taxon>50 kb inversion clade</taxon>
        <taxon>NPAAA clade</taxon>
        <taxon>indigoferoid/millettioid clade</taxon>
        <taxon>Phaseoleae</taxon>
        <taxon>Vigna</taxon>
    </lineage>
</organism>
<evidence type="ECO:0000313" key="3">
    <source>
        <dbReference type="EMBL" id="BAT96438.1"/>
    </source>
</evidence>
<dbReference type="GO" id="GO:0009765">
    <property type="term" value="P:photosynthesis, light harvesting"/>
    <property type="evidence" value="ECO:0007669"/>
    <property type="project" value="InterPro"/>
</dbReference>
<keyword evidence="2" id="KW-0150">Chloroplast</keyword>
<feature type="binding site" evidence="1">
    <location>
        <position position="77"/>
    </location>
    <ligand>
        <name>chlorophyll a</name>
        <dbReference type="ChEBI" id="CHEBI:58416"/>
        <label>1</label>
    </ligand>
</feature>
<dbReference type="Gene3D" id="1.10.3460.10">
    <property type="entry name" value="Chlorophyll a/b binding protein domain"/>
    <property type="match status" value="1"/>
</dbReference>
<keyword evidence="2" id="KW-0793">Thylakoid</keyword>
<protein>
    <recommendedName>
        <fullName evidence="2">Chlorophyll a-b binding protein, chloroplastic</fullName>
    </recommendedName>
</protein>
<keyword evidence="4" id="KW-1185">Reference proteome</keyword>
<accession>A0A0S3SUI4</accession>
<name>A0A0S3SUI4_PHAAN</name>
<dbReference type="GO" id="GO:0009535">
    <property type="term" value="C:chloroplast thylakoid membrane"/>
    <property type="evidence" value="ECO:0007669"/>
    <property type="project" value="UniProtKB-SubCell"/>
</dbReference>
<keyword evidence="2" id="KW-0934">Plastid</keyword>
<keyword evidence="2" id="KW-0157">Chromophore</keyword>
<keyword evidence="2" id="KW-0603">Photosystem I</keyword>
<feature type="binding site" evidence="1">
    <location>
        <position position="83"/>
    </location>
    <ligand>
        <name>chlorophyll a</name>
        <dbReference type="ChEBI" id="CHEBI:58416"/>
        <label>1</label>
    </ligand>
</feature>
<dbReference type="GO" id="GO:0046872">
    <property type="term" value="F:metal ion binding"/>
    <property type="evidence" value="ECO:0007669"/>
    <property type="project" value="UniProtKB-KW"/>
</dbReference>
<dbReference type="InterPro" id="IPR001344">
    <property type="entry name" value="Chloro_AB-bd_pln"/>
</dbReference>
<dbReference type="Proteomes" id="UP000291084">
    <property type="component" value="Chromosome 8"/>
</dbReference>
<dbReference type="EMBL" id="AP015041">
    <property type="protein sequence ID" value="BAT96438.1"/>
    <property type="molecule type" value="Genomic_DNA"/>
</dbReference>
<keyword evidence="1 2" id="KW-0148">Chlorophyll</keyword>
<dbReference type="SUPFAM" id="SSF103511">
    <property type="entry name" value="Chlorophyll a-b binding protein"/>
    <property type="match status" value="1"/>
</dbReference>
<sequence>MALTAEFKTANPRLFSDLLVKTLVLLDRASSRRLIPLFCYVWGNELRSGPDRVKYLGPFSAQTPSYLTGEFPGDYGWDTVGLSADPEVVISFSKIILISIRPSTETLGKLPGTNFLVDKTENLHHRVCPVCLTNPRDLAFGCGHMVEDA</sequence>
<proteinExistence type="inferred from homology"/>
<dbReference type="AlphaFoldDB" id="A0A0S3SUI4"/>
<dbReference type="GO" id="GO:0009522">
    <property type="term" value="C:photosystem I"/>
    <property type="evidence" value="ECO:0007669"/>
    <property type="project" value="UniProtKB-KW"/>
</dbReference>
<evidence type="ECO:0000256" key="1">
    <source>
        <dbReference type="PIRSR" id="PIRSR601344-1"/>
    </source>
</evidence>
<dbReference type="GO" id="GO:0009523">
    <property type="term" value="C:photosystem II"/>
    <property type="evidence" value="ECO:0007669"/>
    <property type="project" value="UniProtKB-KW"/>
</dbReference>
<feature type="binding site" description="axial binding residue" evidence="1">
    <location>
        <position position="55"/>
    </location>
    <ligand>
        <name>chlorophyll b</name>
        <dbReference type="ChEBI" id="CHEBI:61721"/>
        <label>1</label>
    </ligand>
    <ligandPart>
        <name>Mg</name>
        <dbReference type="ChEBI" id="CHEBI:25107"/>
    </ligandPart>
</feature>
<keyword evidence="2" id="KW-0604">Photosystem II</keyword>
<comment type="subcellular location">
    <subcellularLocation>
        <location evidence="2">Plastid</location>
        <location evidence="2">Chloroplast thylakoid membrane</location>
    </subcellularLocation>
</comment>
<reference evidence="3 4" key="1">
    <citation type="journal article" date="2015" name="Sci. Rep.">
        <title>The power of single molecule real-time sequencing technology in the de novo assembly of a eukaryotic genome.</title>
        <authorList>
            <person name="Sakai H."/>
            <person name="Naito K."/>
            <person name="Ogiso-Tanaka E."/>
            <person name="Takahashi Y."/>
            <person name="Iseki K."/>
            <person name="Muto C."/>
            <person name="Satou K."/>
            <person name="Teruya K."/>
            <person name="Shiroma A."/>
            <person name="Shimoji M."/>
            <person name="Hirano T."/>
            <person name="Itoh T."/>
            <person name="Kaga A."/>
            <person name="Tomooka N."/>
        </authorList>
    </citation>
    <scope>NUCLEOTIDE SEQUENCE [LARGE SCALE GENOMIC DNA]</scope>
    <source>
        <strain evidence="4">cv. Shumari</strain>
    </source>
</reference>
<dbReference type="PANTHER" id="PTHR21649">
    <property type="entry name" value="CHLOROPHYLL A/B BINDING PROTEIN"/>
    <property type="match status" value="1"/>
</dbReference>
<keyword evidence="2" id="KW-0602">Photosynthesis</keyword>
<comment type="similarity">
    <text evidence="2">Belongs to the light-harvesting chlorophyll a/b-binding (LHC) protein family.</text>
</comment>
<evidence type="ECO:0000313" key="4">
    <source>
        <dbReference type="Proteomes" id="UP000291084"/>
    </source>
</evidence>
<comment type="function">
    <text evidence="2">The light-harvesting complex (LHC) functions as a light receptor, it captures and delivers excitation energy to photosystems with which it is closely associated.</text>
</comment>
<evidence type="ECO:0000256" key="2">
    <source>
        <dbReference type="RuleBase" id="RU363080"/>
    </source>
</evidence>
<gene>
    <name evidence="3" type="primary">Vigan.08G337900</name>
    <name evidence="3" type="ORF">VIGAN_08337900</name>
</gene>
<dbReference type="GO" id="GO:0016168">
    <property type="term" value="F:chlorophyll binding"/>
    <property type="evidence" value="ECO:0007669"/>
    <property type="project" value="UniProtKB-KW"/>
</dbReference>